<sequence length="78" mass="9289">MEARRFKYRPRSMVRHQNPSTTNETKRNMLLCDSDDDEDIVLDESDTDDEEHISEREDVSESERVQQAIQKMKIMTID</sequence>
<organism evidence="2 3">
    <name type="scientific">Nephila pilipes</name>
    <name type="common">Giant wood spider</name>
    <name type="synonym">Nephila maculata</name>
    <dbReference type="NCBI Taxonomy" id="299642"/>
    <lineage>
        <taxon>Eukaryota</taxon>
        <taxon>Metazoa</taxon>
        <taxon>Ecdysozoa</taxon>
        <taxon>Arthropoda</taxon>
        <taxon>Chelicerata</taxon>
        <taxon>Arachnida</taxon>
        <taxon>Araneae</taxon>
        <taxon>Araneomorphae</taxon>
        <taxon>Entelegynae</taxon>
        <taxon>Araneoidea</taxon>
        <taxon>Nephilidae</taxon>
        <taxon>Nephila</taxon>
    </lineage>
</organism>
<dbReference type="Proteomes" id="UP000887013">
    <property type="component" value="Unassembled WGS sequence"/>
</dbReference>
<name>A0A8X6PFE8_NEPPI</name>
<reference evidence="2" key="1">
    <citation type="submission" date="2020-08" db="EMBL/GenBank/DDBJ databases">
        <title>Multicomponent nature underlies the extraordinary mechanical properties of spider dragline silk.</title>
        <authorList>
            <person name="Kono N."/>
            <person name="Nakamura H."/>
            <person name="Mori M."/>
            <person name="Yoshida Y."/>
            <person name="Ohtoshi R."/>
            <person name="Malay A.D."/>
            <person name="Moran D.A.P."/>
            <person name="Tomita M."/>
            <person name="Numata K."/>
            <person name="Arakawa K."/>
        </authorList>
    </citation>
    <scope>NUCLEOTIDE SEQUENCE</scope>
</reference>
<protein>
    <submittedName>
        <fullName evidence="2">Uncharacterized protein</fullName>
    </submittedName>
</protein>
<evidence type="ECO:0000313" key="3">
    <source>
        <dbReference type="Proteomes" id="UP000887013"/>
    </source>
</evidence>
<proteinExistence type="predicted"/>
<feature type="region of interest" description="Disordered" evidence="1">
    <location>
        <begin position="45"/>
        <end position="65"/>
    </location>
</feature>
<feature type="region of interest" description="Disordered" evidence="1">
    <location>
        <begin position="1"/>
        <end position="25"/>
    </location>
</feature>
<gene>
    <name evidence="2" type="ORF">NPIL_326971</name>
</gene>
<accession>A0A8X6PFE8</accession>
<feature type="compositionally biased region" description="Basic residues" evidence="1">
    <location>
        <begin position="1"/>
        <end position="14"/>
    </location>
</feature>
<feature type="compositionally biased region" description="Basic and acidic residues" evidence="1">
    <location>
        <begin position="53"/>
        <end position="64"/>
    </location>
</feature>
<evidence type="ECO:0000313" key="2">
    <source>
        <dbReference type="EMBL" id="GFT62021.1"/>
    </source>
</evidence>
<comment type="caution">
    <text evidence="2">The sequence shown here is derived from an EMBL/GenBank/DDBJ whole genome shotgun (WGS) entry which is preliminary data.</text>
</comment>
<evidence type="ECO:0000256" key="1">
    <source>
        <dbReference type="SAM" id="MobiDB-lite"/>
    </source>
</evidence>
<dbReference type="AlphaFoldDB" id="A0A8X6PFE8"/>
<keyword evidence="3" id="KW-1185">Reference proteome</keyword>
<dbReference type="EMBL" id="BMAW01114502">
    <property type="protein sequence ID" value="GFT62021.1"/>
    <property type="molecule type" value="Genomic_DNA"/>
</dbReference>